<organism evidence="1 2">
    <name type="scientific">Luteolibacter rhizosphaerae</name>
    <dbReference type="NCBI Taxonomy" id="2989719"/>
    <lineage>
        <taxon>Bacteria</taxon>
        <taxon>Pseudomonadati</taxon>
        <taxon>Verrucomicrobiota</taxon>
        <taxon>Verrucomicrobiia</taxon>
        <taxon>Verrucomicrobiales</taxon>
        <taxon>Verrucomicrobiaceae</taxon>
        <taxon>Luteolibacter</taxon>
    </lineage>
</organism>
<dbReference type="Pfam" id="PF14056">
    <property type="entry name" value="DUF4250"/>
    <property type="match status" value="1"/>
</dbReference>
<dbReference type="Proteomes" id="UP001165653">
    <property type="component" value="Unassembled WGS sequence"/>
</dbReference>
<keyword evidence="2" id="KW-1185">Reference proteome</keyword>
<evidence type="ECO:0000313" key="2">
    <source>
        <dbReference type="Proteomes" id="UP001165653"/>
    </source>
</evidence>
<sequence>MDPHLLVGLVNTELRNHCDSLEDLVKTHGLERKDLVAKLAAAGYDYREEQNQFR</sequence>
<dbReference type="EMBL" id="JAPDDR010000002">
    <property type="protein sequence ID" value="MCW1912730.1"/>
    <property type="molecule type" value="Genomic_DNA"/>
</dbReference>
<protein>
    <submittedName>
        <fullName evidence="1">DUF4250 domain-containing protein</fullName>
    </submittedName>
</protein>
<comment type="caution">
    <text evidence="1">The sequence shown here is derived from an EMBL/GenBank/DDBJ whole genome shotgun (WGS) entry which is preliminary data.</text>
</comment>
<reference evidence="1" key="1">
    <citation type="submission" date="2022-10" db="EMBL/GenBank/DDBJ databases">
        <title>Luteolibacter sp. GHJ8, whole genome shotgun sequencing project.</title>
        <authorList>
            <person name="Zhao G."/>
            <person name="Shen L."/>
        </authorList>
    </citation>
    <scope>NUCLEOTIDE SEQUENCE</scope>
    <source>
        <strain evidence="1">GHJ8</strain>
    </source>
</reference>
<accession>A0ABT3FYQ6</accession>
<gene>
    <name evidence="1" type="ORF">OJ996_04040</name>
</gene>
<dbReference type="InterPro" id="IPR025346">
    <property type="entry name" value="DUF4250"/>
</dbReference>
<proteinExistence type="predicted"/>
<name>A0ABT3FYQ6_9BACT</name>
<dbReference type="RefSeq" id="WP_264511431.1">
    <property type="nucleotide sequence ID" value="NZ_JAPDDR010000002.1"/>
</dbReference>
<evidence type="ECO:0000313" key="1">
    <source>
        <dbReference type="EMBL" id="MCW1912730.1"/>
    </source>
</evidence>